<dbReference type="Gene3D" id="3.40.190.10">
    <property type="entry name" value="Periplasmic binding protein-like II"/>
    <property type="match status" value="3"/>
</dbReference>
<dbReference type="OrthoDB" id="8183540at2759"/>
<name>A0A1J1IFB0_9DIPT</name>
<dbReference type="CDD" id="cd13529">
    <property type="entry name" value="PBP2_transferrin"/>
    <property type="match status" value="1"/>
</dbReference>
<feature type="transmembrane region" description="Helical" evidence="1">
    <location>
        <begin position="743"/>
        <end position="765"/>
    </location>
</feature>
<organism evidence="4 5">
    <name type="scientific">Clunio marinus</name>
    <dbReference type="NCBI Taxonomy" id="568069"/>
    <lineage>
        <taxon>Eukaryota</taxon>
        <taxon>Metazoa</taxon>
        <taxon>Ecdysozoa</taxon>
        <taxon>Arthropoda</taxon>
        <taxon>Hexapoda</taxon>
        <taxon>Insecta</taxon>
        <taxon>Pterygota</taxon>
        <taxon>Neoptera</taxon>
        <taxon>Endopterygota</taxon>
        <taxon>Diptera</taxon>
        <taxon>Nematocera</taxon>
        <taxon>Chironomoidea</taxon>
        <taxon>Chironomidae</taxon>
        <taxon>Clunio</taxon>
    </lineage>
</organism>
<feature type="domain" description="Transferrin-like" evidence="3">
    <location>
        <begin position="24"/>
        <end position="344"/>
    </location>
</feature>
<dbReference type="PANTHER" id="PTHR11485">
    <property type="entry name" value="TRANSFERRIN"/>
    <property type="match status" value="1"/>
</dbReference>
<protein>
    <submittedName>
        <fullName evidence="4">CLUMA_CG011066, isoform A</fullName>
    </submittedName>
</protein>
<keyword evidence="1" id="KW-0812">Transmembrane</keyword>
<dbReference type="STRING" id="568069.A0A1J1IFB0"/>
<dbReference type="GO" id="GO:0006826">
    <property type="term" value="P:iron ion transport"/>
    <property type="evidence" value="ECO:0007669"/>
    <property type="project" value="TreeGrafter"/>
</dbReference>
<evidence type="ECO:0000313" key="5">
    <source>
        <dbReference type="Proteomes" id="UP000183832"/>
    </source>
</evidence>
<dbReference type="GO" id="GO:0005615">
    <property type="term" value="C:extracellular space"/>
    <property type="evidence" value="ECO:0007669"/>
    <property type="project" value="TreeGrafter"/>
</dbReference>
<proteinExistence type="predicted"/>
<feature type="chain" id="PRO_5012746363" evidence="2">
    <location>
        <begin position="20"/>
        <end position="767"/>
    </location>
</feature>
<dbReference type="EMBL" id="CVRI01000047">
    <property type="protein sequence ID" value="CRK97686.1"/>
    <property type="molecule type" value="Genomic_DNA"/>
</dbReference>
<dbReference type="GO" id="GO:0005769">
    <property type="term" value="C:early endosome"/>
    <property type="evidence" value="ECO:0007669"/>
    <property type="project" value="TreeGrafter"/>
</dbReference>
<evidence type="ECO:0000256" key="2">
    <source>
        <dbReference type="SAM" id="SignalP"/>
    </source>
</evidence>
<keyword evidence="1" id="KW-0472">Membrane</keyword>
<dbReference type="InterPro" id="IPR001156">
    <property type="entry name" value="Transferrin-like_dom"/>
</dbReference>
<dbReference type="GO" id="GO:0005886">
    <property type="term" value="C:plasma membrane"/>
    <property type="evidence" value="ECO:0007669"/>
    <property type="project" value="TreeGrafter"/>
</dbReference>
<dbReference type="Pfam" id="PF00405">
    <property type="entry name" value="Transferrin"/>
    <property type="match status" value="3"/>
</dbReference>
<keyword evidence="5" id="KW-1185">Reference proteome</keyword>
<dbReference type="PROSITE" id="PS51408">
    <property type="entry name" value="TRANSFERRIN_LIKE_4"/>
    <property type="match status" value="2"/>
</dbReference>
<dbReference type="GO" id="GO:0055037">
    <property type="term" value="C:recycling endosome"/>
    <property type="evidence" value="ECO:0007669"/>
    <property type="project" value="TreeGrafter"/>
</dbReference>
<keyword evidence="1" id="KW-1133">Transmembrane helix</keyword>
<evidence type="ECO:0000256" key="1">
    <source>
        <dbReference type="SAM" id="Phobius"/>
    </source>
</evidence>
<dbReference type="SMART" id="SM00094">
    <property type="entry name" value="TR_FER"/>
    <property type="match status" value="1"/>
</dbReference>
<dbReference type="AlphaFoldDB" id="A0A1J1IFB0"/>
<dbReference type="PANTHER" id="PTHR11485:SF57">
    <property type="entry name" value="TRANSFERRIN"/>
    <property type="match status" value="1"/>
</dbReference>
<reference evidence="4 5" key="1">
    <citation type="submission" date="2015-04" db="EMBL/GenBank/DDBJ databases">
        <authorList>
            <person name="Syromyatnikov M.Y."/>
            <person name="Popov V.N."/>
        </authorList>
    </citation>
    <scope>NUCLEOTIDE SEQUENCE [LARGE SCALE GENOMIC DNA]</scope>
</reference>
<evidence type="ECO:0000313" key="4">
    <source>
        <dbReference type="EMBL" id="CRK97686.1"/>
    </source>
</evidence>
<dbReference type="Proteomes" id="UP000183832">
    <property type="component" value="Unassembled WGS sequence"/>
</dbReference>
<keyword evidence="2" id="KW-0732">Signal</keyword>
<feature type="domain" description="Transferrin-like" evidence="3">
    <location>
        <begin position="357"/>
        <end position="733"/>
    </location>
</feature>
<feature type="signal peptide" evidence="2">
    <location>
        <begin position="1"/>
        <end position="19"/>
    </location>
</feature>
<gene>
    <name evidence="4" type="primary">similar to Transferrin</name>
    <name evidence="4" type="ORF">CLUMA_CG011066</name>
</gene>
<sequence length="767" mass="85993">MRKIIFSLSFLWIINICSAQFQKDRVCSSSRHIDECNQLQRGNSEVNCVFAQDAVECAHRIRNGTAEFGVLTAENAYLLGTLDWRDLTVIKEIRHIERLTEPVDFQSVVIVRSDHVGGLENLRNNDYCHPGLHYERHQRWTERFLKEFERRIVRQNCTRDGRTPAELEVAGLANIFNAACRPGSWSNEPQEDRMLKEKYPQLCSLCDHPSNCTYGDAFTGSSHRQALECLRKSGNAVTYVALQEAQNFFNDNSDIAIQYSFLCPNGSLQPIADNNNPCVWLSQPWSLIVSNNEKAIGLSTTINRWMTSNSGWESSLRQILTPDSSQVVNVRNIQQLPDYIAPIRAVPVAIDVCANSLRWCTHSYDEKEKCEVLRAAALTTGIQPLIICNEPRSDTVSCISDVSSNKADFVGIDSNFGYLARNPYNLTAALFEETEFEKYSSVVALINQHDAERITRFEDFRDRKACFAEYGGIASIEFINIAKNRGIFKREDCNFGKLLGSYFNDSCLPGSRSVFHDPSVSNPESLCSLCQTQLVMPTTTMQPIRPMADVLIDDEEPQPEEVTEENEIEGSEGEILSFIPNRSINCAAAPSNRFYGTRGALTCLKEVGEVAVLEYQNLAAHAQNLSFNPNDFRILCRNGSLAANPGFNVDPGCFLTTIIDGEVVVPRNTDKKTAIINILLSLDKYLQNDPDFKMYNIFNGEKNLLFEDSSLGLVSPNDTALSQSVQNYIQLFTDVENCISDTAGAQIIAVNLLLTFVLVLLTTMFSN</sequence>
<dbReference type="SUPFAM" id="SSF53850">
    <property type="entry name" value="Periplasmic binding protein-like II"/>
    <property type="match status" value="2"/>
</dbReference>
<evidence type="ECO:0000259" key="3">
    <source>
        <dbReference type="PROSITE" id="PS51408"/>
    </source>
</evidence>
<accession>A0A1J1IFB0</accession>